<protein>
    <submittedName>
        <fullName evidence="1">Uncharacterized protein</fullName>
    </submittedName>
</protein>
<name>A0A445MRH9_9BACT</name>
<gene>
    <name evidence="1" type="ORF">PITCH_A1150091</name>
</gene>
<organism evidence="1">
    <name type="scientific">uncultured Desulfobacterium sp</name>
    <dbReference type="NCBI Taxonomy" id="201089"/>
    <lineage>
        <taxon>Bacteria</taxon>
        <taxon>Pseudomonadati</taxon>
        <taxon>Thermodesulfobacteriota</taxon>
        <taxon>Desulfobacteria</taxon>
        <taxon>Desulfobacterales</taxon>
        <taxon>Desulfobacteriaceae</taxon>
        <taxon>Desulfobacterium</taxon>
        <taxon>environmental samples</taxon>
    </lineage>
</organism>
<dbReference type="EMBL" id="OJIN01000019">
    <property type="protein sequence ID" value="SPD72056.1"/>
    <property type="molecule type" value="Genomic_DNA"/>
</dbReference>
<accession>A0A445MRH9</accession>
<sequence>MDLSTFFSPESFWQRDSFRFIKAEEFVKLGIDEADIPLGTFAALKHPSHLPSKFGGNAYGFGLFEAYDRLEPKDIKLLQSITFEEPENIGHNYKALNELYGRIGLLIRYTSLGKPFYLIPVHLASDTLTHIKSKVDEITKVVGFHRKKYLKEYHDIGLVSHMDELISRQLSFRFKEHNFVVIDSIEKLRDMTQTLDLVILTQDIYDIILMDKFNPFTRRMPTKKQVEQFAVYFLWKIYNVLKPNGEIFIISNAHTPKTNRITELVFKSIEEEKLFALFTHIFKTKKRYRPKGEPIQVNIFDLEKYLSGLYVEQEVISSLLKGKNIKEISLDDIAALAYLDFPLSDSIFFGDQEKIWSELLAIHFDKVFLKPLVPLSVTDDWDKRFSTTDYSPKYMMIYLGQKKPLKITLADLMRDAGGSHLLGCPKELLAEHRNSFSYLLKTLRVLERLKKGSYSELPAIFIDRLRQPLINPNQRFSSLNDVLKLVAKIRRIEKAMGYINPVLTEGEETLVLENLEAMAFFGFNYNELKEIIYIVYGHTSFGRIIAGKTSEKAFKPVLDLAQTFDTQQAINFLRFCRLMTMAETEADMGSGLTSEQLIELFDFYESAVRVVTNQGLEWHEVLDEKIISQGGIHNKVVRKILKMMNYYEFTNNWLELGQKGRMEKETLADYDDRRVERIENVIRLVEAIDDFEEGYVSSDPLELPAFYRKILDKEFHGTGNLFERMDSRLVFMLLSITANLSRGEIINFNPLLADVRPEDIKERVRKIEEDTRSITIRYFRVDVLRQFSEQLYRHGSSFILGTGFMIKRNAATNALEIAYIDVEKAIENLKSFIEKIEGLSISKISTTDLKSMEALFADLEIFYQSHIIFLEESRDALKLPSTQKRWFQDTKDLREQLRSNFLVVFFRPADIYTNLDLLFRYTPTVLAFILPEFMSLNSRQMPLQLYMTAPSSHYIISATRKLQSLITNDKELFQDIHFLHKLAQREFGPLATGTVGVSDAQLKELENIAHGLLRNRPLFDAVTRALIFQDLGRLPDLREQYKDDISPAEWAQASAVFVEKEDIAQRYNLDERGKTYLIFLIRHHGLMHHILRGEFSPYALKDVLSPKDKDLFDAFFIFSFVMLSAIRDDLILEDLAGQMFKTRAQCVKIIKGEADFEQRLNRIFLPRGSLYYALEYYQSKGIPADITPPTYLEAKPWREPEEADLITAGKAVFALERIFRLRGIRQIKYRDIVNFIIKVPTKYIYQKRRLSSIGFASFERELFEAYRILNTLQDLREKTRNFIFTKLAGDEVRIFGYEKVSGYLNYENQIKLLLVGLLGTKDFESSERPVCLNFLDLCEKIEKRYEAVNSFLNEFSTDEILQNEKNLRRFFSAKSGVILRKEGYPDVCSIDFVDSVNMVQKISSMAATNDPEQLKSYYLSSLRSITKHPFNTDDYEEQLNQAYQKRLTEITDMILNQTKNQMNYIVDFKELHNLVNDLLERSSEIGFSDDQRHRLNDLYELRKDHLKREKFSEIDGILEMIHDKRELLDYWDSIKPYLQNNRRFFGKEFENIVARKFDHAGVRIG</sequence>
<evidence type="ECO:0000313" key="1">
    <source>
        <dbReference type="EMBL" id="SPD72056.1"/>
    </source>
</evidence>
<proteinExistence type="predicted"/>
<reference evidence="1" key="1">
    <citation type="submission" date="2018-01" db="EMBL/GenBank/DDBJ databases">
        <authorList>
            <person name="Regsiter A."/>
            <person name="William W."/>
        </authorList>
    </citation>
    <scope>NUCLEOTIDE SEQUENCE</scope>
    <source>
        <strain evidence="1">TRIP AH-1</strain>
    </source>
</reference>